<dbReference type="PANTHER" id="PTHR33112:SF16">
    <property type="entry name" value="HETEROKARYON INCOMPATIBILITY DOMAIN-CONTAINING PROTEIN"/>
    <property type="match status" value="1"/>
</dbReference>
<dbReference type="PANTHER" id="PTHR33112">
    <property type="entry name" value="DOMAIN PROTEIN, PUTATIVE-RELATED"/>
    <property type="match status" value="1"/>
</dbReference>
<reference evidence="2" key="1">
    <citation type="journal article" date="2023" name="Mol. Phylogenet. Evol.">
        <title>Genome-scale phylogeny and comparative genomics of the fungal order Sordariales.</title>
        <authorList>
            <person name="Hensen N."/>
            <person name="Bonometti L."/>
            <person name="Westerberg I."/>
            <person name="Brannstrom I.O."/>
            <person name="Guillou S."/>
            <person name="Cros-Aarteil S."/>
            <person name="Calhoun S."/>
            <person name="Haridas S."/>
            <person name="Kuo A."/>
            <person name="Mondo S."/>
            <person name="Pangilinan J."/>
            <person name="Riley R."/>
            <person name="LaButti K."/>
            <person name="Andreopoulos B."/>
            <person name="Lipzen A."/>
            <person name="Chen C."/>
            <person name="Yan M."/>
            <person name="Daum C."/>
            <person name="Ng V."/>
            <person name="Clum A."/>
            <person name="Steindorff A."/>
            <person name="Ohm R.A."/>
            <person name="Martin F."/>
            <person name="Silar P."/>
            <person name="Natvig D.O."/>
            <person name="Lalanne C."/>
            <person name="Gautier V."/>
            <person name="Ament-Velasquez S.L."/>
            <person name="Kruys A."/>
            <person name="Hutchinson M.I."/>
            <person name="Powell A.J."/>
            <person name="Barry K."/>
            <person name="Miller A.N."/>
            <person name="Grigoriev I.V."/>
            <person name="Debuchy R."/>
            <person name="Gladieux P."/>
            <person name="Hiltunen Thoren M."/>
            <person name="Johannesson H."/>
        </authorList>
    </citation>
    <scope>NUCLEOTIDE SEQUENCE</scope>
    <source>
        <strain evidence="2">CBS 508.74</strain>
    </source>
</reference>
<feature type="non-terminal residue" evidence="2">
    <location>
        <position position="322"/>
    </location>
</feature>
<evidence type="ECO:0000313" key="2">
    <source>
        <dbReference type="EMBL" id="KAK4109010.1"/>
    </source>
</evidence>
<name>A0AAN6QIT4_9PEZI</name>
<protein>
    <recommendedName>
        <fullName evidence="4">Heterokaryon incompatibility domain-containing protein</fullName>
    </recommendedName>
</protein>
<proteinExistence type="predicted"/>
<sequence>MASADPISSRAWTLQERVLSKRLLLFGRSGVMWMCRERSINPGAAPDAGPPYQTSLGPNMKENESSDEHDQAEIMDRWMAIRADYSEMDLTYCADKLLAISALATEVGHRTGWKYLAGMWEHNLFSELHWRSTKRSPSGEDLILKPEKVRKAGFIAPSWSWASIGLGGIVDSEGERSDREAFDLTILECHVDTDPTFPFGPVTGGFLKVQARAVELAWRPAEDTEPMWDISLVDEQDLTSVGTPYIVGDGSLDPLDEHLDPALKLICLGMSKIKLGRQRIQPVEGLLLLPGESVGGTFHRIGFFRMNAPSIFDGAMVKTFII</sequence>
<organism evidence="2 3">
    <name type="scientific">Canariomyces notabilis</name>
    <dbReference type="NCBI Taxonomy" id="2074819"/>
    <lineage>
        <taxon>Eukaryota</taxon>
        <taxon>Fungi</taxon>
        <taxon>Dikarya</taxon>
        <taxon>Ascomycota</taxon>
        <taxon>Pezizomycotina</taxon>
        <taxon>Sordariomycetes</taxon>
        <taxon>Sordariomycetidae</taxon>
        <taxon>Sordariales</taxon>
        <taxon>Chaetomiaceae</taxon>
        <taxon>Canariomyces</taxon>
    </lineage>
</organism>
<gene>
    <name evidence="2" type="ORF">N656DRAFT_783682</name>
</gene>
<keyword evidence="3" id="KW-1185">Reference proteome</keyword>
<dbReference type="GeneID" id="89940129"/>
<feature type="region of interest" description="Disordered" evidence="1">
    <location>
        <begin position="42"/>
        <end position="69"/>
    </location>
</feature>
<evidence type="ECO:0008006" key="4">
    <source>
        <dbReference type="Google" id="ProtNLM"/>
    </source>
</evidence>
<reference evidence="2" key="2">
    <citation type="submission" date="2023-05" db="EMBL/GenBank/DDBJ databases">
        <authorList>
            <consortium name="Lawrence Berkeley National Laboratory"/>
            <person name="Steindorff A."/>
            <person name="Hensen N."/>
            <person name="Bonometti L."/>
            <person name="Westerberg I."/>
            <person name="Brannstrom I.O."/>
            <person name="Guillou S."/>
            <person name="Cros-Aarteil S."/>
            <person name="Calhoun S."/>
            <person name="Haridas S."/>
            <person name="Kuo A."/>
            <person name="Mondo S."/>
            <person name="Pangilinan J."/>
            <person name="Riley R."/>
            <person name="Labutti K."/>
            <person name="Andreopoulos B."/>
            <person name="Lipzen A."/>
            <person name="Chen C."/>
            <person name="Yanf M."/>
            <person name="Daum C."/>
            <person name="Ng V."/>
            <person name="Clum A."/>
            <person name="Ohm R."/>
            <person name="Martin F."/>
            <person name="Silar P."/>
            <person name="Natvig D."/>
            <person name="Lalanne C."/>
            <person name="Gautier V."/>
            <person name="Ament-Velasquez S.L."/>
            <person name="Kruys A."/>
            <person name="Hutchinson M.I."/>
            <person name="Powell A.J."/>
            <person name="Barry K."/>
            <person name="Miller A.N."/>
            <person name="Grigoriev I.V."/>
            <person name="Debuchy R."/>
            <person name="Gladieux P."/>
            <person name="Thoren M.H."/>
            <person name="Johannesson H."/>
        </authorList>
    </citation>
    <scope>NUCLEOTIDE SEQUENCE</scope>
    <source>
        <strain evidence="2">CBS 508.74</strain>
    </source>
</reference>
<comment type="caution">
    <text evidence="2">The sequence shown here is derived from an EMBL/GenBank/DDBJ whole genome shotgun (WGS) entry which is preliminary data.</text>
</comment>
<evidence type="ECO:0000313" key="3">
    <source>
        <dbReference type="Proteomes" id="UP001302812"/>
    </source>
</evidence>
<dbReference type="EMBL" id="MU853359">
    <property type="protein sequence ID" value="KAK4109010.1"/>
    <property type="molecule type" value="Genomic_DNA"/>
</dbReference>
<evidence type="ECO:0000256" key="1">
    <source>
        <dbReference type="SAM" id="MobiDB-lite"/>
    </source>
</evidence>
<dbReference type="RefSeq" id="XP_064666580.1">
    <property type="nucleotide sequence ID" value="XM_064816004.1"/>
</dbReference>
<dbReference type="Proteomes" id="UP001302812">
    <property type="component" value="Unassembled WGS sequence"/>
</dbReference>
<accession>A0AAN6QIT4</accession>
<dbReference type="AlphaFoldDB" id="A0AAN6QIT4"/>